<dbReference type="InterPro" id="IPR006050">
    <property type="entry name" value="DNA_photolyase_N"/>
</dbReference>
<dbReference type="GO" id="GO:0003904">
    <property type="term" value="F:deoxyribodipyrimidine photo-lyase activity"/>
    <property type="evidence" value="ECO:0007669"/>
    <property type="project" value="UniProtKB-EC"/>
</dbReference>
<dbReference type="InterPro" id="IPR005101">
    <property type="entry name" value="Cryptochr/Photolyase_FAD-bd"/>
</dbReference>
<evidence type="ECO:0000256" key="4">
    <source>
        <dbReference type="PIRSR" id="PIRSR602081-1"/>
    </source>
</evidence>
<dbReference type="GO" id="GO:0003677">
    <property type="term" value="F:DNA binding"/>
    <property type="evidence" value="ECO:0007669"/>
    <property type="project" value="TreeGrafter"/>
</dbReference>
<feature type="binding site" evidence="4">
    <location>
        <position position="212"/>
    </location>
    <ligand>
        <name>FAD</name>
        <dbReference type="ChEBI" id="CHEBI:57692"/>
    </ligand>
</feature>
<dbReference type="InterPro" id="IPR002081">
    <property type="entry name" value="Cryptochrome/DNA_photolyase_1"/>
</dbReference>
<gene>
    <name evidence="8" type="ORF">F4553_002075</name>
</gene>
<evidence type="ECO:0000313" key="8">
    <source>
        <dbReference type="EMBL" id="MBB5868696.1"/>
    </source>
</evidence>
<feature type="binding site" evidence="4">
    <location>
        <begin position="253"/>
        <end position="260"/>
    </location>
    <ligand>
        <name>FAD</name>
        <dbReference type="ChEBI" id="CHEBI:57692"/>
    </ligand>
</feature>
<dbReference type="PROSITE" id="PS00394">
    <property type="entry name" value="DNA_PHOTOLYASES_1_1"/>
    <property type="match status" value="1"/>
</dbReference>
<reference evidence="8 9" key="1">
    <citation type="submission" date="2020-08" db="EMBL/GenBank/DDBJ databases">
        <title>Sequencing the genomes of 1000 actinobacteria strains.</title>
        <authorList>
            <person name="Klenk H.-P."/>
        </authorList>
    </citation>
    <scope>NUCLEOTIDE SEQUENCE [LARGE SCALE GENOMIC DNA]</scope>
    <source>
        <strain evidence="8 9">DSM 45362</strain>
    </source>
</reference>
<keyword evidence="2 4" id="KW-0274">FAD</keyword>
<comment type="cofactor">
    <cofactor evidence="4">
        <name>FAD</name>
        <dbReference type="ChEBI" id="CHEBI:57692"/>
    </cofactor>
    <text evidence="4">Binds 1 FAD per subunit.</text>
</comment>
<dbReference type="InterPro" id="IPR036155">
    <property type="entry name" value="Crypto/Photolyase_N_sf"/>
</dbReference>
<dbReference type="GO" id="GO:0006950">
    <property type="term" value="P:response to stress"/>
    <property type="evidence" value="ECO:0007669"/>
    <property type="project" value="UniProtKB-ARBA"/>
</dbReference>
<comment type="caution">
    <text evidence="8">The sequence shown here is derived from an EMBL/GenBank/DDBJ whole genome shotgun (WGS) entry which is preliminary data.</text>
</comment>
<keyword evidence="1 4" id="KW-0285">Flavoprotein</keyword>
<feature type="site" description="Electron transfer via tryptophanyl radical" evidence="5">
    <location>
        <position position="336"/>
    </location>
</feature>
<dbReference type="InterPro" id="IPR036134">
    <property type="entry name" value="Crypto/Photolyase_FAD-like_sf"/>
</dbReference>
<dbReference type="InterPro" id="IPR014729">
    <property type="entry name" value="Rossmann-like_a/b/a_fold"/>
</dbReference>
<feature type="binding site" evidence="4">
    <location>
        <position position="250"/>
    </location>
    <ligand>
        <name>FAD</name>
        <dbReference type="ChEBI" id="CHEBI:57692"/>
    </ligand>
</feature>
<dbReference type="PRINTS" id="PR00147">
    <property type="entry name" value="DNAPHOTLYASE"/>
</dbReference>
<dbReference type="PANTHER" id="PTHR11455">
    <property type="entry name" value="CRYPTOCHROME"/>
    <property type="match status" value="1"/>
</dbReference>
<keyword evidence="3 6" id="KW-0157">Chromophore</keyword>
<sequence>MRTAIVLFTRDLRVRDNPALHAAVAAADRVVPLFVADPGLRVHPHRQRFLAECLADLRESLRQRGGDLVVRRGDPVAEAVKLARQVGAFGIAASADVSVYARRRERRLTDACAAEGISLRLHPGVTIVEPGAVRPSTGGDHYKVFTPYWRAWQQVTPRERAATPRTIALPDGVTGADPLTVLGPVPAANPQAARGGEAEALRRLKSFDPSGYADQHDDLPGDATSRLSSYLHFGCVSPQAVASTVENEAFVRQLCWRDFYHQVLHSFGDLPSKAYRTGAVEDWRTDEHALDAWREGQTGIPIVDAGMRQLAAEGFMHNRARMITASYLTKQLGLDWRDGAAHFMHLLTDADVANNFGNWQWIAGTGNDTKPYRRFNPLRQAERFDPDGDYVRRYIPELAGVEGKAVHRPWLLSGGLLGTVDYAKPLIDPPQ</sequence>
<dbReference type="InterPro" id="IPR018394">
    <property type="entry name" value="DNA_photolyase_1_CS_C"/>
</dbReference>
<feature type="site" description="Electron transfer via tryptophanyl radical" evidence="5">
    <location>
        <position position="359"/>
    </location>
</feature>
<evidence type="ECO:0000313" key="9">
    <source>
        <dbReference type="Proteomes" id="UP000587527"/>
    </source>
</evidence>
<feature type="binding site" evidence="4">
    <location>
        <begin position="349"/>
        <end position="351"/>
    </location>
    <ligand>
        <name>FAD</name>
        <dbReference type="ChEBI" id="CHEBI:57692"/>
    </ligand>
</feature>
<dbReference type="SUPFAM" id="SSF52425">
    <property type="entry name" value="Cryptochrome/photolyase, N-terminal domain"/>
    <property type="match status" value="1"/>
</dbReference>
<comment type="similarity">
    <text evidence="6">Belongs to the DNA photolyase family.</text>
</comment>
<dbReference type="Proteomes" id="UP000587527">
    <property type="component" value="Unassembled WGS sequence"/>
</dbReference>
<dbReference type="GO" id="GO:0006139">
    <property type="term" value="P:nucleobase-containing compound metabolic process"/>
    <property type="evidence" value="ECO:0007669"/>
    <property type="project" value="UniProtKB-ARBA"/>
</dbReference>
<dbReference type="AlphaFoldDB" id="A0A841BN35"/>
<feature type="domain" description="Photolyase/cryptochrome alpha/beta" evidence="7">
    <location>
        <begin position="2"/>
        <end position="127"/>
    </location>
</feature>
<dbReference type="SUPFAM" id="SSF48173">
    <property type="entry name" value="Cryptochrome/photolyase FAD-binding domain"/>
    <property type="match status" value="1"/>
</dbReference>
<dbReference type="Gene3D" id="1.25.40.80">
    <property type="match status" value="1"/>
</dbReference>
<organism evidence="8 9">
    <name type="scientific">Allocatelliglobosispora scoriae</name>
    <dbReference type="NCBI Taxonomy" id="643052"/>
    <lineage>
        <taxon>Bacteria</taxon>
        <taxon>Bacillati</taxon>
        <taxon>Actinomycetota</taxon>
        <taxon>Actinomycetes</taxon>
        <taxon>Micromonosporales</taxon>
        <taxon>Micromonosporaceae</taxon>
        <taxon>Allocatelliglobosispora</taxon>
    </lineage>
</organism>
<feature type="site" description="Electron transfer via tryptophanyl radical" evidence="5">
    <location>
        <position position="283"/>
    </location>
</feature>
<evidence type="ECO:0000256" key="6">
    <source>
        <dbReference type="RuleBase" id="RU004182"/>
    </source>
</evidence>
<dbReference type="Gene3D" id="1.10.579.10">
    <property type="entry name" value="DNA Cyclobutane Dipyrimidine Photolyase, subunit A, domain 3"/>
    <property type="match status" value="1"/>
</dbReference>
<evidence type="ECO:0000256" key="5">
    <source>
        <dbReference type="PIRSR" id="PIRSR602081-2"/>
    </source>
</evidence>
<proteinExistence type="inferred from homology"/>
<protein>
    <submittedName>
        <fullName evidence="8">Deoxyribodipyrimidine photo-lyase</fullName>
        <ecNumber evidence="8">4.1.99.3</ecNumber>
    </submittedName>
</protein>
<keyword evidence="9" id="KW-1185">Reference proteome</keyword>
<dbReference type="RefSeq" id="WP_184834813.1">
    <property type="nucleotide sequence ID" value="NZ_JACHMN010000002.1"/>
</dbReference>
<dbReference type="PROSITE" id="PS51645">
    <property type="entry name" value="PHR_CRY_ALPHA_BETA"/>
    <property type="match status" value="1"/>
</dbReference>
<dbReference type="Pfam" id="PF03441">
    <property type="entry name" value="FAD_binding_7"/>
    <property type="match status" value="1"/>
</dbReference>
<evidence type="ECO:0000256" key="1">
    <source>
        <dbReference type="ARBA" id="ARBA00022630"/>
    </source>
</evidence>
<evidence type="ECO:0000256" key="2">
    <source>
        <dbReference type="ARBA" id="ARBA00022827"/>
    </source>
</evidence>
<dbReference type="Gene3D" id="3.40.50.620">
    <property type="entry name" value="HUPs"/>
    <property type="match status" value="1"/>
</dbReference>
<dbReference type="GO" id="GO:0009416">
    <property type="term" value="P:response to light stimulus"/>
    <property type="evidence" value="ECO:0007669"/>
    <property type="project" value="TreeGrafter"/>
</dbReference>
<name>A0A841BN35_9ACTN</name>
<feature type="binding site" evidence="4">
    <location>
        <begin position="224"/>
        <end position="228"/>
    </location>
    <ligand>
        <name>FAD</name>
        <dbReference type="ChEBI" id="CHEBI:57692"/>
    </ligand>
</feature>
<evidence type="ECO:0000256" key="3">
    <source>
        <dbReference type="ARBA" id="ARBA00022991"/>
    </source>
</evidence>
<dbReference type="GO" id="GO:0071949">
    <property type="term" value="F:FAD binding"/>
    <property type="evidence" value="ECO:0007669"/>
    <property type="project" value="TreeGrafter"/>
</dbReference>
<keyword evidence="8" id="KW-0456">Lyase</keyword>
<accession>A0A841BN35</accession>
<dbReference type="EC" id="4.1.99.3" evidence="8"/>
<dbReference type="EMBL" id="JACHMN010000002">
    <property type="protein sequence ID" value="MBB5868696.1"/>
    <property type="molecule type" value="Genomic_DNA"/>
</dbReference>
<dbReference type="PANTHER" id="PTHR11455:SF9">
    <property type="entry name" value="CRYPTOCHROME CIRCADIAN CLOCK 5 ISOFORM X1"/>
    <property type="match status" value="1"/>
</dbReference>
<dbReference type="Pfam" id="PF00875">
    <property type="entry name" value="DNA_photolyase"/>
    <property type="match status" value="1"/>
</dbReference>
<evidence type="ECO:0000259" key="7">
    <source>
        <dbReference type="PROSITE" id="PS51645"/>
    </source>
</evidence>